<sequence length="387" mass="42377">MALALILGAVHAIDTSNNSLAYILVGAASQSVRSLGYHTRSVGADPSTCAPNNKGLLFWTVYFFEKFLSLRNGQSSSILDGDITIPIPTETQSCDLCLVGYYRQMVNLARIAGKIYEELYCAGSLLLPADVRRRRADALAKELHAHAEMALKENTAWMETLSPGERQAFAKSLYMTDEVLRLSMITLVYRAMPPDSSATLHNECILSARAALQHHMAFINHFGAFDSVALSGHVIWSILFVPFVPFIVLFCHAVETGSVEDVQLMQTFNDSIESACPESKAIAKHHHLFQVFCGVARRYCELKAVSVSEQEQEQLLLRREVDARLAAFGVQPNSLVGGLDSNLGDLEGLATAGITGDAAGEDGFNVGDWFSFSQNVMSLLDCNEMPF</sequence>
<accession>A0ACC3BDK0</accession>
<evidence type="ECO:0000313" key="2">
    <source>
        <dbReference type="Proteomes" id="UP001177260"/>
    </source>
</evidence>
<protein>
    <submittedName>
        <fullName evidence="1">Uncharacterized protein</fullName>
    </submittedName>
</protein>
<dbReference type="Proteomes" id="UP001177260">
    <property type="component" value="Unassembled WGS sequence"/>
</dbReference>
<dbReference type="EMBL" id="JAOPJF010000007">
    <property type="protein sequence ID" value="KAK1148556.1"/>
    <property type="molecule type" value="Genomic_DNA"/>
</dbReference>
<proteinExistence type="predicted"/>
<reference evidence="1 2" key="1">
    <citation type="journal article" date="2023" name="ACS Omega">
        <title>Identification of the Neoaspergillic Acid Biosynthesis Gene Cluster by Establishing an In Vitro CRISPR-Ribonucleoprotein Genetic System in Aspergillus melleus.</title>
        <authorList>
            <person name="Yuan B."/>
            <person name="Grau M.F."/>
            <person name="Murata R.M."/>
            <person name="Torok T."/>
            <person name="Venkateswaran K."/>
            <person name="Stajich J.E."/>
            <person name="Wang C.C.C."/>
        </authorList>
    </citation>
    <scope>NUCLEOTIDE SEQUENCE [LARGE SCALE GENOMIC DNA]</scope>
    <source>
        <strain evidence="1 2">IMV 1140</strain>
    </source>
</reference>
<evidence type="ECO:0000313" key="1">
    <source>
        <dbReference type="EMBL" id="KAK1148556.1"/>
    </source>
</evidence>
<organism evidence="1 2">
    <name type="scientific">Aspergillus melleus</name>
    <dbReference type="NCBI Taxonomy" id="138277"/>
    <lineage>
        <taxon>Eukaryota</taxon>
        <taxon>Fungi</taxon>
        <taxon>Dikarya</taxon>
        <taxon>Ascomycota</taxon>
        <taxon>Pezizomycotina</taxon>
        <taxon>Eurotiomycetes</taxon>
        <taxon>Eurotiomycetidae</taxon>
        <taxon>Eurotiales</taxon>
        <taxon>Aspergillaceae</taxon>
        <taxon>Aspergillus</taxon>
        <taxon>Aspergillus subgen. Circumdati</taxon>
    </lineage>
</organism>
<gene>
    <name evidence="1" type="ORF">N8T08_009562</name>
</gene>
<keyword evidence="2" id="KW-1185">Reference proteome</keyword>
<comment type="caution">
    <text evidence="1">The sequence shown here is derived from an EMBL/GenBank/DDBJ whole genome shotgun (WGS) entry which is preliminary data.</text>
</comment>
<name>A0ACC3BDK0_9EURO</name>